<comment type="caution">
    <text evidence="1">The sequence shown here is derived from an EMBL/GenBank/DDBJ whole genome shotgun (WGS) entry which is preliminary data.</text>
</comment>
<dbReference type="AlphaFoldDB" id="A0A820J402"/>
<proteinExistence type="predicted"/>
<evidence type="ECO:0000313" key="1">
    <source>
        <dbReference type="EMBL" id="CAF4319532.1"/>
    </source>
</evidence>
<dbReference type="EMBL" id="CAJOBB010015673">
    <property type="protein sequence ID" value="CAF4319532.1"/>
    <property type="molecule type" value="Genomic_DNA"/>
</dbReference>
<feature type="non-terminal residue" evidence="1">
    <location>
        <position position="1"/>
    </location>
</feature>
<feature type="non-terminal residue" evidence="1">
    <location>
        <position position="77"/>
    </location>
</feature>
<dbReference type="Proteomes" id="UP000663868">
    <property type="component" value="Unassembled WGS sequence"/>
</dbReference>
<accession>A0A820J402</accession>
<sequence>MRSNSITNIEEDELDYEFARTLDGETPPPLIPSKRFTLALLVFFAFIVQYSQRVNLPIAIVCMVNRTKSHDYQLSFN</sequence>
<name>A0A820J402_9BILA</name>
<gene>
    <name evidence="1" type="ORF">KXQ929_LOCUS46545</name>
</gene>
<protein>
    <submittedName>
        <fullName evidence="1">Uncharacterized protein</fullName>
    </submittedName>
</protein>
<reference evidence="1" key="1">
    <citation type="submission" date="2021-02" db="EMBL/GenBank/DDBJ databases">
        <authorList>
            <person name="Nowell W R."/>
        </authorList>
    </citation>
    <scope>NUCLEOTIDE SEQUENCE</scope>
</reference>
<evidence type="ECO:0000313" key="2">
    <source>
        <dbReference type="Proteomes" id="UP000663868"/>
    </source>
</evidence>
<organism evidence="1 2">
    <name type="scientific">Adineta steineri</name>
    <dbReference type="NCBI Taxonomy" id="433720"/>
    <lineage>
        <taxon>Eukaryota</taxon>
        <taxon>Metazoa</taxon>
        <taxon>Spiralia</taxon>
        <taxon>Gnathifera</taxon>
        <taxon>Rotifera</taxon>
        <taxon>Eurotatoria</taxon>
        <taxon>Bdelloidea</taxon>
        <taxon>Adinetida</taxon>
        <taxon>Adinetidae</taxon>
        <taxon>Adineta</taxon>
    </lineage>
</organism>